<name>A0ACB8WZ21_9TELE</name>
<gene>
    <name evidence="1" type="ORF">L3Q82_023432</name>
</gene>
<sequence length="152" mass="16600">TNKHLSACLSVHLSLSLSVCLSAVLARLVWDLQSFLSVLDSENLSYIAQAQKKSISELLSKLQSNDAPVEDAEYMIMSCPSSSPSNEQTDTPGTDGVRASELILKLDTPAWMRNGITGGGWFVMWVSNDRLSPPEVREETAGARTLCWTPLD</sequence>
<dbReference type="Proteomes" id="UP000831701">
    <property type="component" value="Chromosome 5"/>
</dbReference>
<comment type="caution">
    <text evidence="1">The sequence shown here is derived from an EMBL/GenBank/DDBJ whole genome shotgun (WGS) entry which is preliminary data.</text>
</comment>
<accession>A0ACB8WZ21</accession>
<protein>
    <submittedName>
        <fullName evidence="1">Uncharacterized protein</fullName>
    </submittedName>
</protein>
<dbReference type="EMBL" id="CM041535">
    <property type="protein sequence ID" value="KAI3372991.1"/>
    <property type="molecule type" value="Genomic_DNA"/>
</dbReference>
<reference evidence="1" key="1">
    <citation type="submission" date="2022-04" db="EMBL/GenBank/DDBJ databases">
        <title>Jade perch genome.</title>
        <authorList>
            <person name="Chao B."/>
        </authorList>
    </citation>
    <scope>NUCLEOTIDE SEQUENCE</scope>
    <source>
        <strain evidence="1">CB-2022</strain>
    </source>
</reference>
<proteinExistence type="predicted"/>
<evidence type="ECO:0000313" key="1">
    <source>
        <dbReference type="EMBL" id="KAI3372991.1"/>
    </source>
</evidence>
<keyword evidence="2" id="KW-1185">Reference proteome</keyword>
<organism evidence="1 2">
    <name type="scientific">Scortum barcoo</name>
    <name type="common">barcoo grunter</name>
    <dbReference type="NCBI Taxonomy" id="214431"/>
    <lineage>
        <taxon>Eukaryota</taxon>
        <taxon>Metazoa</taxon>
        <taxon>Chordata</taxon>
        <taxon>Craniata</taxon>
        <taxon>Vertebrata</taxon>
        <taxon>Euteleostomi</taxon>
        <taxon>Actinopterygii</taxon>
        <taxon>Neopterygii</taxon>
        <taxon>Teleostei</taxon>
        <taxon>Neoteleostei</taxon>
        <taxon>Acanthomorphata</taxon>
        <taxon>Eupercaria</taxon>
        <taxon>Centrarchiformes</taxon>
        <taxon>Terapontoidei</taxon>
        <taxon>Terapontidae</taxon>
        <taxon>Scortum</taxon>
    </lineage>
</organism>
<feature type="non-terminal residue" evidence="1">
    <location>
        <position position="1"/>
    </location>
</feature>
<evidence type="ECO:0000313" key="2">
    <source>
        <dbReference type="Proteomes" id="UP000831701"/>
    </source>
</evidence>